<dbReference type="GO" id="GO:0005930">
    <property type="term" value="C:axoneme"/>
    <property type="evidence" value="ECO:0007669"/>
    <property type="project" value="UniProtKB-SubCell"/>
</dbReference>
<feature type="domain" description="Cytoplasmic dynein 2 heavy chain 1 AAA+ ATPase" evidence="21">
    <location>
        <begin position="295"/>
        <end position="390"/>
    </location>
</feature>
<dbReference type="PANTHER" id="PTHR45703">
    <property type="entry name" value="DYNEIN HEAVY CHAIN"/>
    <property type="match status" value="1"/>
</dbReference>
<keyword evidence="12" id="KW-0966">Cell projection</keyword>
<dbReference type="Gene3D" id="1.20.920.30">
    <property type="match status" value="1"/>
</dbReference>
<dbReference type="GO" id="GO:0030286">
    <property type="term" value="C:dynein complex"/>
    <property type="evidence" value="ECO:0007669"/>
    <property type="project" value="UniProtKB-KW"/>
</dbReference>
<keyword evidence="6" id="KW-0067">ATP-binding</keyword>
<evidence type="ECO:0000256" key="8">
    <source>
        <dbReference type="ARBA" id="ARBA00023054"/>
    </source>
</evidence>
<dbReference type="SUPFAM" id="SSF52540">
    <property type="entry name" value="P-loop containing nucleoside triphosphate hydrolases"/>
    <property type="match status" value="3"/>
</dbReference>
<evidence type="ECO:0000256" key="5">
    <source>
        <dbReference type="ARBA" id="ARBA00022741"/>
    </source>
</evidence>
<name>A0A0M0JS11_9EUKA</name>
<evidence type="ECO:0000313" key="23">
    <source>
        <dbReference type="EMBL" id="KOO28983.1"/>
    </source>
</evidence>
<evidence type="ECO:0000256" key="3">
    <source>
        <dbReference type="ARBA" id="ARBA00022490"/>
    </source>
</evidence>
<keyword evidence="11" id="KW-0206">Cytoskeleton</keyword>
<feature type="domain" description="Dynein heavy chain ATP-binding dynein motor region" evidence="18">
    <location>
        <begin position="1423"/>
        <end position="1644"/>
    </location>
</feature>
<keyword evidence="4" id="KW-0493">Microtubule</keyword>
<keyword evidence="24" id="KW-1185">Reference proteome</keyword>
<evidence type="ECO:0000259" key="16">
    <source>
        <dbReference type="Pfam" id="PF12777"/>
    </source>
</evidence>
<dbReference type="Pfam" id="PF12780">
    <property type="entry name" value="AAA_8"/>
    <property type="match status" value="1"/>
</dbReference>
<dbReference type="InterPro" id="IPR004273">
    <property type="entry name" value="Dynein_heavy_D6_P-loop"/>
</dbReference>
<dbReference type="GO" id="GO:0005524">
    <property type="term" value="F:ATP binding"/>
    <property type="evidence" value="ECO:0007669"/>
    <property type="project" value="UniProtKB-KW"/>
</dbReference>
<dbReference type="GO" id="GO:0005874">
    <property type="term" value="C:microtubule"/>
    <property type="evidence" value="ECO:0007669"/>
    <property type="project" value="UniProtKB-KW"/>
</dbReference>
<evidence type="ECO:0000256" key="7">
    <source>
        <dbReference type="ARBA" id="ARBA00023017"/>
    </source>
</evidence>
<feature type="domain" description="Dynein heavy chain C-terminal" evidence="20">
    <location>
        <begin position="2211"/>
        <end position="2475"/>
    </location>
</feature>
<keyword evidence="3" id="KW-0963">Cytoplasm</keyword>
<organism evidence="23 24">
    <name type="scientific">Chrysochromulina tobinii</name>
    <dbReference type="NCBI Taxonomy" id="1460289"/>
    <lineage>
        <taxon>Eukaryota</taxon>
        <taxon>Haptista</taxon>
        <taxon>Haptophyta</taxon>
        <taxon>Prymnesiophyceae</taxon>
        <taxon>Prymnesiales</taxon>
        <taxon>Chrysochromulinaceae</taxon>
        <taxon>Chrysochromulina</taxon>
    </lineage>
</organism>
<dbReference type="InterPro" id="IPR043157">
    <property type="entry name" value="Dynein_AAA1S"/>
</dbReference>
<comment type="similarity">
    <text evidence="2">Belongs to the dynein heavy chain family.</text>
</comment>
<feature type="domain" description="Dynein heavy chain AAA module D4" evidence="17">
    <location>
        <begin position="786"/>
        <end position="1031"/>
    </location>
</feature>
<dbReference type="InterPro" id="IPR049400">
    <property type="entry name" value="DYNC2H1_AAA_dom"/>
</dbReference>
<evidence type="ECO:0000259" key="20">
    <source>
        <dbReference type="Pfam" id="PF18199"/>
    </source>
</evidence>
<dbReference type="FunFam" id="3.40.50.300:FF:001810">
    <property type="entry name" value="Cytoplasmic dynein 2 heavy chain 1"/>
    <property type="match status" value="1"/>
</dbReference>
<dbReference type="InterPro" id="IPR024743">
    <property type="entry name" value="Dynein_HC_stalk"/>
</dbReference>
<dbReference type="Gene3D" id="6.10.140.1060">
    <property type="match status" value="1"/>
</dbReference>
<dbReference type="Pfam" id="PF12774">
    <property type="entry name" value="AAA_6"/>
    <property type="match status" value="1"/>
</dbReference>
<dbReference type="Pfam" id="PF21264">
    <property type="entry name" value="DYNC2H1_AAA_dom"/>
    <property type="match status" value="1"/>
</dbReference>
<feature type="domain" description="Dynein heavy chain coiled coil stalk" evidence="16">
    <location>
        <begin position="1052"/>
        <end position="1386"/>
    </location>
</feature>
<evidence type="ECO:0000256" key="10">
    <source>
        <dbReference type="ARBA" id="ARBA00023175"/>
    </source>
</evidence>
<evidence type="ECO:0000259" key="22">
    <source>
        <dbReference type="Pfam" id="PF22597"/>
    </source>
</evidence>
<evidence type="ECO:0000313" key="24">
    <source>
        <dbReference type="Proteomes" id="UP000037460"/>
    </source>
</evidence>
<dbReference type="FunFam" id="1.10.8.720:FF:000003">
    <property type="entry name" value="Cytoplasmic dynein heavy chain 2"/>
    <property type="match status" value="1"/>
</dbReference>
<dbReference type="GO" id="GO:0007018">
    <property type="term" value="P:microtubule-based movement"/>
    <property type="evidence" value="ECO:0007669"/>
    <property type="project" value="InterPro"/>
</dbReference>
<feature type="domain" description="Dynein heavy chain region D6 P-loop" evidence="14">
    <location>
        <begin position="1888"/>
        <end position="1998"/>
    </location>
</feature>
<dbReference type="InterPro" id="IPR035699">
    <property type="entry name" value="AAA_6"/>
</dbReference>
<dbReference type="InterPro" id="IPR041658">
    <property type="entry name" value="AAA_lid_11"/>
</dbReference>
<evidence type="ECO:0000256" key="13">
    <source>
        <dbReference type="SAM" id="Coils"/>
    </source>
</evidence>
<keyword evidence="9" id="KW-0969">Cilium</keyword>
<dbReference type="FunFam" id="1.20.920.20:FF:000002">
    <property type="entry name" value="Cytoplasmic dynein 1 heavy chain"/>
    <property type="match status" value="1"/>
</dbReference>
<comment type="subcellular location">
    <subcellularLocation>
        <location evidence="1">Cytoplasm</location>
        <location evidence="1">Cytoskeleton</location>
        <location evidence="1">Cilium axoneme</location>
    </subcellularLocation>
</comment>
<dbReference type="GO" id="GO:0008569">
    <property type="term" value="F:minus-end-directed microtubule motor activity"/>
    <property type="evidence" value="ECO:0007669"/>
    <property type="project" value="InterPro"/>
</dbReference>
<dbReference type="InterPro" id="IPR026983">
    <property type="entry name" value="DHC"/>
</dbReference>
<evidence type="ECO:0000259" key="21">
    <source>
        <dbReference type="Pfam" id="PF21264"/>
    </source>
</evidence>
<dbReference type="PANTHER" id="PTHR45703:SF22">
    <property type="entry name" value="DYNEIN CYTOPLASMIC 2 HEAVY CHAIN 1"/>
    <property type="match status" value="1"/>
</dbReference>
<dbReference type="InterPro" id="IPR035706">
    <property type="entry name" value="AAA_9"/>
</dbReference>
<evidence type="ECO:0000259" key="15">
    <source>
        <dbReference type="Pfam" id="PF12774"/>
    </source>
</evidence>
<dbReference type="InterPro" id="IPR041228">
    <property type="entry name" value="Dynein_C"/>
</dbReference>
<evidence type="ECO:0000259" key="18">
    <source>
        <dbReference type="Pfam" id="PF12781"/>
    </source>
</evidence>
<feature type="domain" description="Dynein 2 heavy chain 1 cytoplasmic ATPase lid" evidence="22">
    <location>
        <begin position="630"/>
        <end position="709"/>
    </location>
</feature>
<dbReference type="Gene3D" id="1.20.920.20">
    <property type="match status" value="1"/>
</dbReference>
<dbReference type="Gene3D" id="3.10.490.20">
    <property type="match status" value="1"/>
</dbReference>
<feature type="coiled-coil region" evidence="13">
    <location>
        <begin position="1061"/>
        <end position="1095"/>
    </location>
</feature>
<dbReference type="Proteomes" id="UP000037460">
    <property type="component" value="Unassembled WGS sequence"/>
</dbReference>
<feature type="coiled-coil region" evidence="13">
    <location>
        <begin position="1284"/>
        <end position="1332"/>
    </location>
</feature>
<evidence type="ECO:0000256" key="6">
    <source>
        <dbReference type="ARBA" id="ARBA00022840"/>
    </source>
</evidence>
<dbReference type="InterPro" id="IPR043160">
    <property type="entry name" value="Dynein_C_barrel"/>
</dbReference>
<dbReference type="Pfam" id="PF03028">
    <property type="entry name" value="Dynein_heavy"/>
    <property type="match status" value="1"/>
</dbReference>
<dbReference type="GO" id="GO:0051959">
    <property type="term" value="F:dynein light intermediate chain binding"/>
    <property type="evidence" value="ECO:0007669"/>
    <property type="project" value="InterPro"/>
</dbReference>
<reference evidence="24" key="1">
    <citation type="journal article" date="2015" name="PLoS Genet.">
        <title>Genome Sequence and Transcriptome Analyses of Chrysochromulina tobin: Metabolic Tools for Enhanced Algal Fitness in the Prominent Order Prymnesiales (Haptophyceae).</title>
        <authorList>
            <person name="Hovde B.T."/>
            <person name="Deodato C.R."/>
            <person name="Hunsperger H.M."/>
            <person name="Ryken S.A."/>
            <person name="Yost W."/>
            <person name="Jha R.K."/>
            <person name="Patterson J."/>
            <person name="Monnat R.J. Jr."/>
            <person name="Barlow S.B."/>
            <person name="Starkenburg S.R."/>
            <person name="Cattolico R.A."/>
        </authorList>
    </citation>
    <scope>NUCLEOTIDE SEQUENCE</scope>
    <source>
        <strain evidence="24">CCMP291</strain>
    </source>
</reference>
<dbReference type="EMBL" id="JWZX01002481">
    <property type="protein sequence ID" value="KOO28983.1"/>
    <property type="molecule type" value="Genomic_DNA"/>
</dbReference>
<evidence type="ECO:0000256" key="12">
    <source>
        <dbReference type="ARBA" id="ARBA00023273"/>
    </source>
</evidence>
<evidence type="ECO:0000256" key="9">
    <source>
        <dbReference type="ARBA" id="ARBA00023069"/>
    </source>
</evidence>
<dbReference type="InterPro" id="IPR042219">
    <property type="entry name" value="AAA_lid_11_sf"/>
</dbReference>
<evidence type="ECO:0000256" key="11">
    <source>
        <dbReference type="ARBA" id="ARBA00023212"/>
    </source>
</evidence>
<dbReference type="Pfam" id="PF12777">
    <property type="entry name" value="MT"/>
    <property type="match status" value="1"/>
</dbReference>
<evidence type="ECO:0000256" key="1">
    <source>
        <dbReference type="ARBA" id="ARBA00004430"/>
    </source>
</evidence>
<evidence type="ECO:0000256" key="2">
    <source>
        <dbReference type="ARBA" id="ARBA00008887"/>
    </source>
</evidence>
<dbReference type="Pfam" id="PF18199">
    <property type="entry name" value="Dynein_C"/>
    <property type="match status" value="1"/>
</dbReference>
<keyword evidence="5" id="KW-0547">Nucleotide-binding</keyword>
<dbReference type="Pfam" id="PF22597">
    <property type="entry name" value="DYN_lid"/>
    <property type="match status" value="1"/>
</dbReference>
<dbReference type="Gene3D" id="1.20.1270.280">
    <property type="match status" value="1"/>
</dbReference>
<feature type="domain" description="Dynein heavy chain AAA lid" evidence="19">
    <location>
        <begin position="2030"/>
        <end position="2170"/>
    </location>
</feature>
<accession>A0A0M0JS11</accession>
<dbReference type="GO" id="GO:0045505">
    <property type="term" value="F:dynein intermediate chain binding"/>
    <property type="evidence" value="ECO:0007669"/>
    <property type="project" value="InterPro"/>
</dbReference>
<evidence type="ECO:0000259" key="14">
    <source>
        <dbReference type="Pfam" id="PF03028"/>
    </source>
</evidence>
<dbReference type="Gene3D" id="1.10.8.720">
    <property type="entry name" value="Region D6 of dynein motor"/>
    <property type="match status" value="1"/>
</dbReference>
<dbReference type="Gene3D" id="1.10.8.1220">
    <property type="match status" value="1"/>
</dbReference>
<evidence type="ECO:0000259" key="17">
    <source>
        <dbReference type="Pfam" id="PF12780"/>
    </source>
</evidence>
<dbReference type="OrthoDB" id="10252139at2759"/>
<comment type="caution">
    <text evidence="23">The sequence shown here is derived from an EMBL/GenBank/DDBJ whole genome shotgun (WGS) entry which is preliminary data.</text>
</comment>
<keyword evidence="10" id="KW-0505">Motor protein</keyword>
<keyword evidence="8 13" id="KW-0175">Coiled coil</keyword>
<proteinExistence type="inferred from homology"/>
<dbReference type="Pfam" id="PF12775">
    <property type="entry name" value="AAA_7"/>
    <property type="match status" value="1"/>
</dbReference>
<dbReference type="Gene3D" id="1.10.8.710">
    <property type="match status" value="1"/>
</dbReference>
<sequence length="2481" mass="274601">MYSEGFKHAKALSVKLVAIFTLSKQLLSPQQHYDWGLRALKTILSSSGQLLAAEKKQQGTLDLGQPVEETILIKALRINTLSKLTHSDTEAFNALVGDVFPGANVTDVNYEALEKAILKVLEEEKLETLSLQVRKILQFYEATMQRMGVVVVGPSGCGKSTIWRVLKLALAQMGQKIPTYVMNPKSMPREQLLGHMDMDTREWFDGVLTASARKVVREPPDVKSWIICDGDIDPEWVESLNSVLDDNRLLTMPSGERIQFGPNVNFIFETHDLKFASPATVSRMGMIFLDQESSDVKCIVSAWLKKQPAELQMKLDNWLSEYFFKALDWVLAQDSAVVDTTKAGIVVSALSHLHGVASKAEFVCAAIRGFGSNLMHTKRAELAKLLYSWTGEMPADHRRPLDGFFNVKRGVHELYAQDTSQQLTFDDFDTEGGAMVRTAAVQRDEHMLLPWMERMEPLILVGPEGCGKHMLLSKLFAAQRGTHVAVVHCSAQTLASHVIHKLSSVCQMSQTQTGRVYRPKDAARVVLYLKDINLPKPDKYETAELVAFLQQLVTYQGFYDKNLDFVGLQNIHLVASMNPSTTVGRYPLSTRFTANVRLAYVGYPEKESLYSIYTALNRVVLARSCAGSATWDTLKAAEKLATCMVDIFEQVRRKFSVDEQRHYLFTPRDLTQWVRGLLRYELAEASQPLLDTWAFEGARMLRDRLVDSRATSRFDAIVAAALRQHFDFAVEESRKTIFSSLLGGLSDRAGAMPDRALTLKKAPTADFEKIVQQGLKQYEREMKELGLVLFPEALNAVARMDRVLSQPGGNLLLVGASGVGRRSALSLVCHMHGLEVFTPMTGRDYSLKSFKAELKAVLPKVGVQGTAGVLLLEDHQLRDEALIECVNSLLSSGEVPGLFEPQELEPMLAPLKEEMSKSGYKHRTLYDLFVHRVQQFLHVALLMDPTNKAFLMRCESNPALYTRCSMLWMGSWSQPSMEALASTAVGSIEEEMLPSVQKPLVLKQMVQLHQRLEMSATQGHHADATPRMYVALTRVWRKIYVAQRKKISDRVEHLSGGLAKLAEAEKEVARMSKTANEQRALLTQKQQEADQAMEMIQKSMEGTVEKRREVEHLQLKLGKEEVEMTKQKAQVEEELRGIQPVLDAAKQAVGGIKKDNLNEIRSLKMPPEAIRDVLEGVLKIMGNFDTTWVSMKRFLGSSSVKEDILNFDSRKITPEIRDAVQDLLDKRGNSFEHAVIHRVSVAASPLAAWVKANLEYSAVLIRIAPLQNANDRLVAELESSKDRLGKCEAALRHLDVKVQELKNDFAKRTAEAESLKASLRKAEEVLGSAQEMLGKLAGERTRWDAMMAELNASVNAMAGSSLLAAGFLVYLADETEHVRKMQLEEWHEAFVQGGLLTSKGPKVGAPGGFSMQTFLSTEGELLRWKGQGLPTDKLSSENAIVILNAHYTPLIIDPSSQALEWLKTNLQAGGGAIEVLVPHEPRFANALELGVRFGKTLVLQEVDKIEPILVPLLRKDLTRQGPRFTVQVGDKAIDYTEGFRMFLATRNPTPELPPDVASLISLVNFSVTLAGLEEQLLGVTIQHEQPVLEQQKMALLAAEDKLKIELEGMEQKLLLDLAASEGNLLENKALIDSLNTLKSASVAIQEKLVESSQLQLSLDGQREVFRPIAKTGSLLFFTLLDLQRINSMYKYSLPMFLRLFHQALDSRQLGHAPPADRTRLLSPLLQQLVFGSVARSLFKADRLTYAMHLIHLLHPRLFAGDNDAEWQLFTGKVLVAGGGGPPLPRWAHAERAPAFAALAQAMPQLASLPFADPSWAKWASSERCEVDFPPSLPPATTPFQRILLVQALRPERLQYALTNFVMTTLSIPSLSPSSSALLEIARSDSHAAAPILMITTAGADPTQELEDIAAREMAGRYKQLAMGGQQCATAITMVREAAKNGNWLCLKNLHLVVHWVPQLEKELSSLTLPANSTFRLWLTTEQHPAFPTILLQQSLKLTCEAPPGLQKNLQRSYESLMHKEFVEKGPPARAQLLFVLSWFHAVLQERRTYIPQGWTKFYEFSPADLRSAADICDSAIGLSQGNPDWVTIHGLLGSAVYGGRVDQTMDERLLHTYLQQYFSTAMLSPGSRGSIRLAPGVSLPTTNAHADYVALISQLPSQDSPSLFGLPANADVAVQQRSAVYVQQSLRTLGTDPDASTSFDREKWAAQLTPLLTLWGQLSTQCEPMRQAPAGRPDATSGQPVDTIVALEVNRAKALLRLVDESTGAIARVVRGTELLNATTKAQGNALVGGAVPSVWQEVWEGPEEPVAWMKQAVAKVVALARWQQQSLAGALLQGPLRLNELLSPSFFLTALRQQTARLAKVPMDSLRLSSALEPQVLSNASLRVRIDGLLLQGADCAPPQGLHPLAPDAPTLSEMPPLHLAWVPSTAPEPYPLDRSALLPLYLDLNREVQLGELRLPCSGVEAAWLQAGAALFLSGADAA</sequence>
<evidence type="ECO:0000256" key="4">
    <source>
        <dbReference type="ARBA" id="ARBA00022701"/>
    </source>
</evidence>
<dbReference type="FunFam" id="3.40.50.300:FF:000598">
    <property type="entry name" value="Dynein cytoplasmic 2 heavy chain 1"/>
    <property type="match status" value="1"/>
</dbReference>
<dbReference type="Pfam" id="PF12781">
    <property type="entry name" value="AAA_9"/>
    <property type="match status" value="1"/>
</dbReference>
<dbReference type="InterPro" id="IPR024317">
    <property type="entry name" value="Dynein_heavy_chain_D4_dom"/>
</dbReference>
<dbReference type="Pfam" id="PF18198">
    <property type="entry name" value="AAA_lid_11"/>
    <property type="match status" value="1"/>
</dbReference>
<dbReference type="Gene3D" id="3.40.50.300">
    <property type="entry name" value="P-loop containing nucleotide triphosphate hydrolases"/>
    <property type="match status" value="4"/>
</dbReference>
<gene>
    <name evidence="23" type="ORF">Ctob_007610</name>
</gene>
<evidence type="ECO:0000259" key="19">
    <source>
        <dbReference type="Pfam" id="PF18198"/>
    </source>
</evidence>
<feature type="domain" description="Dynein heavy chain hydrolytic ATP-binding dynein motor region" evidence="15">
    <location>
        <begin position="1"/>
        <end position="160"/>
    </location>
</feature>
<dbReference type="FunFam" id="3.40.50.300:FF:000706">
    <property type="entry name" value="Cytoplasmic dynein 2 heavy chain 1"/>
    <property type="match status" value="1"/>
</dbReference>
<keyword evidence="7" id="KW-0243">Dynein</keyword>
<dbReference type="InterPro" id="IPR054354">
    <property type="entry name" value="DYNC2H1-like_lid"/>
</dbReference>
<protein>
    <submittedName>
        <fullName evidence="23">Cytoplasmic dynein 2 heavy chain 1 isoform 1</fullName>
    </submittedName>
</protein>
<dbReference type="InterPro" id="IPR027417">
    <property type="entry name" value="P-loop_NTPase"/>
</dbReference>